<dbReference type="PANTHER" id="PTHR34406:SF1">
    <property type="entry name" value="PROTEIN YCEI"/>
    <property type="match status" value="1"/>
</dbReference>
<keyword evidence="4" id="KW-1185">Reference proteome</keyword>
<dbReference type="PANTHER" id="PTHR34406">
    <property type="entry name" value="PROTEIN YCEI"/>
    <property type="match status" value="1"/>
</dbReference>
<dbReference type="EMBL" id="JAFCNB010000008">
    <property type="protein sequence ID" value="MBP2705430.1"/>
    <property type="molecule type" value="Genomic_DNA"/>
</dbReference>
<organism evidence="3 4">
    <name type="scientific">Microbispora oryzae</name>
    <dbReference type="NCBI Taxonomy" id="2806554"/>
    <lineage>
        <taxon>Bacteria</taxon>
        <taxon>Bacillati</taxon>
        <taxon>Actinomycetota</taxon>
        <taxon>Actinomycetes</taxon>
        <taxon>Streptosporangiales</taxon>
        <taxon>Streptosporangiaceae</taxon>
        <taxon>Microbispora</taxon>
    </lineage>
</organism>
<proteinExistence type="inferred from homology"/>
<dbReference type="InterPro" id="IPR007372">
    <property type="entry name" value="Lipid/polyisoprenoid-bd_YceI"/>
</dbReference>
<dbReference type="RefSeq" id="WP_210156718.1">
    <property type="nucleotide sequence ID" value="NZ_JAFCNB010000008.1"/>
</dbReference>
<feature type="domain" description="Lipid/polyisoprenoid-binding YceI-like" evidence="2">
    <location>
        <begin position="15"/>
        <end position="178"/>
    </location>
</feature>
<dbReference type="AlphaFoldDB" id="A0A941AIP2"/>
<dbReference type="SMART" id="SM00867">
    <property type="entry name" value="YceI"/>
    <property type="match status" value="1"/>
</dbReference>
<gene>
    <name evidence="3" type="ORF">JOL79_16580</name>
</gene>
<comment type="caution">
    <text evidence="3">The sequence shown here is derived from an EMBL/GenBank/DDBJ whole genome shotgun (WGS) entry which is preliminary data.</text>
</comment>
<dbReference type="SUPFAM" id="SSF101874">
    <property type="entry name" value="YceI-like"/>
    <property type="match status" value="1"/>
</dbReference>
<evidence type="ECO:0000259" key="2">
    <source>
        <dbReference type="SMART" id="SM00867"/>
    </source>
</evidence>
<name>A0A941AIP2_9ACTN</name>
<accession>A0A941AIP2</accession>
<comment type="similarity">
    <text evidence="1">Belongs to the UPF0312 family.</text>
</comment>
<dbReference type="Proteomes" id="UP000674234">
    <property type="component" value="Unassembled WGS sequence"/>
</dbReference>
<sequence>MNTPVALIPDYVTGTWSIDHVHSDVAFTVRHLGVAKVRGRFDAFEGQIVTAENPLESSVQATIQSSSISTGSGQRDDHIRTADFLDVENHPTLTFVSTGVRSDGEAYLLDGELTIRGITKPVTLNLEINGFGTGFDGKPVVGFSATTEVNRSDFEITAGPAGAIVGEKVKITLEVEANKQD</sequence>
<evidence type="ECO:0000313" key="3">
    <source>
        <dbReference type="EMBL" id="MBP2705430.1"/>
    </source>
</evidence>
<evidence type="ECO:0000313" key="4">
    <source>
        <dbReference type="Proteomes" id="UP000674234"/>
    </source>
</evidence>
<dbReference type="Gene3D" id="2.40.128.110">
    <property type="entry name" value="Lipid/polyisoprenoid-binding, YceI-like"/>
    <property type="match status" value="1"/>
</dbReference>
<evidence type="ECO:0000256" key="1">
    <source>
        <dbReference type="ARBA" id="ARBA00008812"/>
    </source>
</evidence>
<reference evidence="3" key="1">
    <citation type="submission" date="2021-02" db="EMBL/GenBank/DDBJ databases">
        <title>Draft genome sequence of Microbispora sp. RL4-1S isolated from rice leaves in Thailand.</title>
        <authorList>
            <person name="Muangham S."/>
            <person name="Duangmal K."/>
        </authorList>
    </citation>
    <scope>NUCLEOTIDE SEQUENCE</scope>
    <source>
        <strain evidence="3">RL4-1S</strain>
    </source>
</reference>
<dbReference type="Pfam" id="PF04264">
    <property type="entry name" value="YceI"/>
    <property type="match status" value="1"/>
</dbReference>
<dbReference type="InterPro" id="IPR036761">
    <property type="entry name" value="TTHA0802/YceI-like_sf"/>
</dbReference>
<protein>
    <submittedName>
        <fullName evidence="3">YceI family protein</fullName>
    </submittedName>
</protein>